<organism evidence="5 6">
    <name type="scientific">Microdochium trichocladiopsis</name>
    <dbReference type="NCBI Taxonomy" id="1682393"/>
    <lineage>
        <taxon>Eukaryota</taxon>
        <taxon>Fungi</taxon>
        <taxon>Dikarya</taxon>
        <taxon>Ascomycota</taxon>
        <taxon>Pezizomycotina</taxon>
        <taxon>Sordariomycetes</taxon>
        <taxon>Xylariomycetidae</taxon>
        <taxon>Xylariales</taxon>
        <taxon>Microdochiaceae</taxon>
        <taxon>Microdochium</taxon>
    </lineage>
</organism>
<proteinExistence type="predicted"/>
<dbReference type="EMBL" id="JAGTJQ010000001">
    <property type="protein sequence ID" value="KAH7041589.1"/>
    <property type="molecule type" value="Genomic_DNA"/>
</dbReference>
<dbReference type="CDD" id="cd12148">
    <property type="entry name" value="fungal_TF_MHR"/>
    <property type="match status" value="1"/>
</dbReference>
<dbReference type="InterPro" id="IPR001138">
    <property type="entry name" value="Zn2Cys6_DnaBD"/>
</dbReference>
<feature type="compositionally biased region" description="Low complexity" evidence="3">
    <location>
        <begin position="112"/>
        <end position="129"/>
    </location>
</feature>
<dbReference type="PANTHER" id="PTHR31001">
    <property type="entry name" value="UNCHARACTERIZED TRANSCRIPTIONAL REGULATORY PROTEIN"/>
    <property type="match status" value="1"/>
</dbReference>
<dbReference type="OrthoDB" id="410267at2759"/>
<feature type="region of interest" description="Disordered" evidence="3">
    <location>
        <begin position="108"/>
        <end position="133"/>
    </location>
</feature>
<keyword evidence="2" id="KW-0539">Nucleus</keyword>
<name>A0A9P8YM67_9PEZI</name>
<evidence type="ECO:0000313" key="6">
    <source>
        <dbReference type="Proteomes" id="UP000756346"/>
    </source>
</evidence>
<reference evidence="5" key="1">
    <citation type="journal article" date="2021" name="Nat. Commun.">
        <title>Genetic determinants of endophytism in the Arabidopsis root mycobiome.</title>
        <authorList>
            <person name="Mesny F."/>
            <person name="Miyauchi S."/>
            <person name="Thiergart T."/>
            <person name="Pickel B."/>
            <person name="Atanasova L."/>
            <person name="Karlsson M."/>
            <person name="Huettel B."/>
            <person name="Barry K.W."/>
            <person name="Haridas S."/>
            <person name="Chen C."/>
            <person name="Bauer D."/>
            <person name="Andreopoulos W."/>
            <person name="Pangilinan J."/>
            <person name="LaButti K."/>
            <person name="Riley R."/>
            <person name="Lipzen A."/>
            <person name="Clum A."/>
            <person name="Drula E."/>
            <person name="Henrissat B."/>
            <person name="Kohler A."/>
            <person name="Grigoriev I.V."/>
            <person name="Martin F.M."/>
            <person name="Hacquard S."/>
        </authorList>
    </citation>
    <scope>NUCLEOTIDE SEQUENCE</scope>
    <source>
        <strain evidence="5">MPI-CAGE-CH-0230</strain>
    </source>
</reference>
<evidence type="ECO:0000313" key="5">
    <source>
        <dbReference type="EMBL" id="KAH7041589.1"/>
    </source>
</evidence>
<evidence type="ECO:0000256" key="2">
    <source>
        <dbReference type="ARBA" id="ARBA00023242"/>
    </source>
</evidence>
<comment type="caution">
    <text evidence="5">The sequence shown here is derived from an EMBL/GenBank/DDBJ whole genome shotgun (WGS) entry which is preliminary data.</text>
</comment>
<dbReference type="InterPro" id="IPR036864">
    <property type="entry name" value="Zn2-C6_fun-type_DNA-bd_sf"/>
</dbReference>
<keyword evidence="6" id="KW-1185">Reference proteome</keyword>
<evidence type="ECO:0000256" key="1">
    <source>
        <dbReference type="ARBA" id="ARBA00004123"/>
    </source>
</evidence>
<sequence length="701" mass="78172">MRTSQRQPKSCLECTRRKIRCDKGTPCARCVRLGKQCARELVQTTRAVRDHQDEIVFLEGLAAALAEVDGTEAIRATVRGRIGELAGHNAAAITTSSQVALTASVSDRDENGALPGSSSSPTGTVSPSAGTGGQTGAALHTVEFMAWGRHRGACFPHRSGCDCRMLRPYAEIASINTDLEWTGLRRTIFLLDPDLQLDPDHARALVRLHFDHVLWHHNAFHAPTFLAQCEEFWEHGTVVHPLWMALYFSVLSVTLWTVLNSELPETEYLCDEPAIRRYLHAMLQTLYQENFLENQSLFSIQAIAISTRVAHNLGLSDLNAALVGAAVRIAHLLGLHQIQPALDRHTIETASDWFSITEEQVGCRTWLQLTIQDHFQVFFTETYLIHPWHFKTPMPLNCNDEDMIELDNETPTINSYIRTLGGISRMIPSLLDALGPMNNRRPLDQVYRDILTSDQAFRDFVKTIPSFLLKDAREQGVVPPWQQVAKASLAITSADKIIMIHRPILFHSFQNPAFAWTRATCVAAALTILHQQEETSSRALISMWTHSAFCITAAVVIGLELLHHTSHTGTEAQRLRVTLAKAAGRLRRRRCDVIAERGAALIDTMLAIEEELVINMMRASSQGVIADETRHAMINQMIENNQILARLLALAPGDLTKETQDWPAIQVDPNAHAAAFSFTGSEGAEIDSWFSQVFSIDHDLF</sequence>
<evidence type="ECO:0000259" key="4">
    <source>
        <dbReference type="PROSITE" id="PS50048"/>
    </source>
</evidence>
<dbReference type="Gene3D" id="4.10.240.10">
    <property type="entry name" value="Zn(2)-C6 fungal-type DNA-binding domain"/>
    <property type="match status" value="1"/>
</dbReference>
<dbReference type="SMART" id="SM00066">
    <property type="entry name" value="GAL4"/>
    <property type="match status" value="1"/>
</dbReference>
<dbReference type="PANTHER" id="PTHR31001:SF76">
    <property type="entry name" value="ZN(2)-C6 FUNGAL-TYPE DOMAIN-CONTAINING PROTEIN"/>
    <property type="match status" value="1"/>
</dbReference>
<dbReference type="AlphaFoldDB" id="A0A9P8YM67"/>
<dbReference type="SUPFAM" id="SSF57701">
    <property type="entry name" value="Zn2/Cys6 DNA-binding domain"/>
    <property type="match status" value="1"/>
</dbReference>
<comment type="subcellular location">
    <subcellularLocation>
        <location evidence="1">Nucleus</location>
    </subcellularLocation>
</comment>
<dbReference type="CDD" id="cd00067">
    <property type="entry name" value="GAL4"/>
    <property type="match status" value="1"/>
</dbReference>
<protein>
    <recommendedName>
        <fullName evidence="4">Zn(2)-C6 fungal-type domain-containing protein</fullName>
    </recommendedName>
</protein>
<feature type="domain" description="Zn(2)-C6 fungal-type" evidence="4">
    <location>
        <begin position="10"/>
        <end position="39"/>
    </location>
</feature>
<dbReference type="Proteomes" id="UP000756346">
    <property type="component" value="Unassembled WGS sequence"/>
</dbReference>
<dbReference type="Pfam" id="PF00172">
    <property type="entry name" value="Zn_clus"/>
    <property type="match status" value="1"/>
</dbReference>
<dbReference type="GO" id="GO:0005634">
    <property type="term" value="C:nucleus"/>
    <property type="evidence" value="ECO:0007669"/>
    <property type="project" value="UniProtKB-SubCell"/>
</dbReference>
<dbReference type="RefSeq" id="XP_046019644.1">
    <property type="nucleotide sequence ID" value="XM_046149280.1"/>
</dbReference>
<accession>A0A9P8YM67</accession>
<dbReference type="GO" id="GO:0008270">
    <property type="term" value="F:zinc ion binding"/>
    <property type="evidence" value="ECO:0007669"/>
    <property type="project" value="InterPro"/>
</dbReference>
<dbReference type="GeneID" id="70178826"/>
<dbReference type="GO" id="GO:0000981">
    <property type="term" value="F:DNA-binding transcription factor activity, RNA polymerase II-specific"/>
    <property type="evidence" value="ECO:0007669"/>
    <property type="project" value="InterPro"/>
</dbReference>
<dbReference type="PROSITE" id="PS00463">
    <property type="entry name" value="ZN2_CY6_FUNGAL_1"/>
    <property type="match status" value="1"/>
</dbReference>
<dbReference type="PROSITE" id="PS50048">
    <property type="entry name" value="ZN2_CY6_FUNGAL_2"/>
    <property type="match status" value="1"/>
</dbReference>
<dbReference type="InterPro" id="IPR050613">
    <property type="entry name" value="Sec_Metabolite_Reg"/>
</dbReference>
<gene>
    <name evidence="5" type="ORF">B0I36DRAFT_234147</name>
</gene>
<evidence type="ECO:0000256" key="3">
    <source>
        <dbReference type="SAM" id="MobiDB-lite"/>
    </source>
</evidence>